<evidence type="ECO:0000313" key="2">
    <source>
        <dbReference type="EMBL" id="OZI31665.1"/>
    </source>
</evidence>
<accession>A0A261S3C0</accession>
<keyword evidence="1" id="KW-1133">Transmembrane helix</keyword>
<evidence type="ECO:0008006" key="4">
    <source>
        <dbReference type="Google" id="ProtNLM"/>
    </source>
</evidence>
<organism evidence="2 3">
    <name type="scientific">Bordetella genomosp. 10</name>
    <dbReference type="NCBI Taxonomy" id="1416804"/>
    <lineage>
        <taxon>Bacteria</taxon>
        <taxon>Pseudomonadati</taxon>
        <taxon>Pseudomonadota</taxon>
        <taxon>Betaproteobacteria</taxon>
        <taxon>Burkholderiales</taxon>
        <taxon>Alcaligenaceae</taxon>
        <taxon>Bordetella</taxon>
    </lineage>
</organism>
<dbReference type="EMBL" id="NEVM01000005">
    <property type="protein sequence ID" value="OZI31665.1"/>
    <property type="molecule type" value="Genomic_DNA"/>
</dbReference>
<dbReference type="SUPFAM" id="SSF55781">
    <property type="entry name" value="GAF domain-like"/>
    <property type="match status" value="1"/>
</dbReference>
<comment type="caution">
    <text evidence="2">The sequence shown here is derived from an EMBL/GenBank/DDBJ whole genome shotgun (WGS) entry which is preliminary data.</text>
</comment>
<feature type="transmembrane region" description="Helical" evidence="1">
    <location>
        <begin position="28"/>
        <end position="51"/>
    </location>
</feature>
<gene>
    <name evidence="2" type="ORF">CAL29_27685</name>
</gene>
<sequence length="262" mass="28594">MPGGKEDSDVRINPIPGVDRPPIWYRKWFIEVLGAVPVVGAAAFTMVRFWRSPDDRLFADLALAVVVWVCLFSFLKVLVARRQDRQEAPEETHDGLYGAVTVAHAAVKFLVESNSETEVDLRATFHRVVPPLGSPQKLQQIIPYVGDGEGGGAGRTFSVNTGITGQAVRNMEPYIMESVAATEADHRAELVAEWGYTSAQAAQIKPGRVSAAALPVLDRSGQHVLGVLYLDSSAPQIFSESESRQMLIAIGDAVGDYVTRRY</sequence>
<reference evidence="3" key="1">
    <citation type="submission" date="2017-05" db="EMBL/GenBank/DDBJ databases">
        <title>Complete and WGS of Bordetella genogroups.</title>
        <authorList>
            <person name="Spilker T."/>
            <person name="Lipuma J."/>
        </authorList>
    </citation>
    <scope>NUCLEOTIDE SEQUENCE [LARGE SCALE GENOMIC DNA]</scope>
    <source>
        <strain evidence="3">AU16122</strain>
    </source>
</reference>
<dbReference type="AlphaFoldDB" id="A0A261S3C0"/>
<keyword evidence="1" id="KW-0812">Transmembrane</keyword>
<dbReference type="InterPro" id="IPR029016">
    <property type="entry name" value="GAF-like_dom_sf"/>
</dbReference>
<keyword evidence="3" id="KW-1185">Reference proteome</keyword>
<dbReference type="Proteomes" id="UP000216020">
    <property type="component" value="Unassembled WGS sequence"/>
</dbReference>
<name>A0A261S3C0_9BORD</name>
<evidence type="ECO:0000313" key="3">
    <source>
        <dbReference type="Proteomes" id="UP000216020"/>
    </source>
</evidence>
<feature type="transmembrane region" description="Helical" evidence="1">
    <location>
        <begin position="57"/>
        <end position="79"/>
    </location>
</feature>
<keyword evidence="1" id="KW-0472">Membrane</keyword>
<proteinExistence type="predicted"/>
<evidence type="ECO:0000256" key="1">
    <source>
        <dbReference type="SAM" id="Phobius"/>
    </source>
</evidence>
<dbReference type="Gene3D" id="3.30.450.40">
    <property type="match status" value="1"/>
</dbReference>
<protein>
    <recommendedName>
        <fullName evidence="4">GAF domain-containing protein</fullName>
    </recommendedName>
</protein>